<accession>A0A6M3X848</accession>
<evidence type="ECO:0000256" key="1">
    <source>
        <dbReference type="ARBA" id="ARBA00022705"/>
    </source>
</evidence>
<dbReference type="Pfam" id="PF01612">
    <property type="entry name" value="DNA_pol_A_exo1"/>
    <property type="match status" value="1"/>
</dbReference>
<dbReference type="SUPFAM" id="SSF56672">
    <property type="entry name" value="DNA/RNA polymerases"/>
    <property type="match status" value="1"/>
</dbReference>
<protein>
    <submittedName>
        <fullName evidence="4">Putative DNA polymerase</fullName>
    </submittedName>
</protein>
<dbReference type="InterPro" id="IPR001098">
    <property type="entry name" value="DNA-dir_DNA_pol_A_palm_dom"/>
</dbReference>
<dbReference type="PRINTS" id="PR00868">
    <property type="entry name" value="DNAPOLI"/>
</dbReference>
<dbReference type="GO" id="GO:0003677">
    <property type="term" value="F:DNA binding"/>
    <property type="evidence" value="ECO:0007669"/>
    <property type="project" value="InterPro"/>
</dbReference>
<dbReference type="EMBL" id="MT143926">
    <property type="protein sequence ID" value="QJH92865.1"/>
    <property type="molecule type" value="Genomic_DNA"/>
</dbReference>
<dbReference type="Gene3D" id="1.10.150.20">
    <property type="entry name" value="5' to 3' exonuclease, C-terminal subdomain"/>
    <property type="match status" value="1"/>
</dbReference>
<dbReference type="SMART" id="SM00474">
    <property type="entry name" value="35EXOc"/>
    <property type="match status" value="1"/>
</dbReference>
<evidence type="ECO:0000259" key="3">
    <source>
        <dbReference type="SMART" id="SM00482"/>
    </source>
</evidence>
<keyword evidence="1" id="KW-0235">DNA replication</keyword>
<dbReference type="InterPro" id="IPR002298">
    <property type="entry name" value="DNA_polymerase_A"/>
</dbReference>
<reference evidence="4" key="1">
    <citation type="submission" date="2020-03" db="EMBL/GenBank/DDBJ databases">
        <title>The deep terrestrial virosphere.</title>
        <authorList>
            <person name="Holmfeldt K."/>
            <person name="Nilsson E."/>
            <person name="Simone D."/>
            <person name="Lopez-Fernandez M."/>
            <person name="Wu X."/>
            <person name="de Brujin I."/>
            <person name="Lundin D."/>
            <person name="Andersson A."/>
            <person name="Bertilsson S."/>
            <person name="Dopson M."/>
        </authorList>
    </citation>
    <scope>NUCLEOTIDE SEQUENCE</scope>
    <source>
        <strain evidence="4">MM171A02302</strain>
    </source>
</reference>
<dbReference type="GO" id="GO:0003887">
    <property type="term" value="F:DNA-directed DNA polymerase activity"/>
    <property type="evidence" value="ECO:0007669"/>
    <property type="project" value="InterPro"/>
</dbReference>
<proteinExistence type="predicted"/>
<dbReference type="SMART" id="SM00482">
    <property type="entry name" value="POLAc"/>
    <property type="match status" value="1"/>
</dbReference>
<dbReference type="AlphaFoldDB" id="A0A6M3X848"/>
<name>A0A6M3X848_9ZZZZ</name>
<dbReference type="PANTHER" id="PTHR10133">
    <property type="entry name" value="DNA POLYMERASE I"/>
    <property type="match status" value="1"/>
</dbReference>
<sequence length="652" mass="75022">MLYFIGNTSLEDVIPVVSVQHCLDYFSNHESIAIDTETQGMNPHTKHVICLQIGDAQNQYVIDARTINILQFKELLESRLCIAQNAKFDYKFLKAAGINVERWWDTMLAEIVLMSGSKLGKYSLQDIALKHLGKYLPKDVRDTFHRMDSEPLSYAQIVYAGNDVAYLHQIKDKQTTLLEQFSLSKVLDLENEYLKVLGDIEYNGILIDADKWISETTNLEVKVIEKEKELDRELIDIYGYTEAPYSIKKVKRGRSVKTELMPYIPDMFNTYQVDRHTGVLWSSPKQVLGILNNILGIFPRDNAGKGTSNSTVLEKLRNPPFIVKLLIEHREISKLITTYGQDFIYKNRNRDGRIRCDFWQILTTGRVSSNHPNMQQIPADRRSCFIAGDDCKILTLDFVQQEVVVLADRSGEPELIRLYTEGIVDSHSLMATKIFKVPVSKQNNPYSTRFRDTYRNVGKKTNLALNYGMSALSFGSILGTTQQEAQELLDIDKESFPVKYAYFDQTFKETLEHGYYKIDDVIGRISWIPPDIYSEYIQLSRTPYLRKTNEQRSRYFRIGSEIYRNSMNYPIQGTAGNISKLAGVLIRGYLLKHISKAKIVNVVHDEYVLECDNQIVEEVAEECSILMTKAAGEYCKKVEMKVDVLIDKHWKK</sequence>
<dbReference type="Gene3D" id="1.20.1060.10">
    <property type="entry name" value="Taq DNA Polymerase, Chain T, domain 4"/>
    <property type="match status" value="1"/>
</dbReference>
<gene>
    <name evidence="4" type="ORF">MM171A02302_0015</name>
</gene>
<feature type="domain" description="DNA-directed DNA polymerase family A palm" evidence="3">
    <location>
        <begin position="382"/>
        <end position="615"/>
    </location>
</feature>
<dbReference type="PANTHER" id="PTHR10133:SF27">
    <property type="entry name" value="DNA POLYMERASE NU"/>
    <property type="match status" value="1"/>
</dbReference>
<dbReference type="InterPro" id="IPR012337">
    <property type="entry name" value="RNaseH-like_sf"/>
</dbReference>
<dbReference type="SUPFAM" id="SSF53098">
    <property type="entry name" value="Ribonuclease H-like"/>
    <property type="match status" value="1"/>
</dbReference>
<dbReference type="Gene3D" id="3.30.70.370">
    <property type="match status" value="1"/>
</dbReference>
<dbReference type="GO" id="GO:0006302">
    <property type="term" value="P:double-strand break repair"/>
    <property type="evidence" value="ECO:0007669"/>
    <property type="project" value="TreeGrafter"/>
</dbReference>
<dbReference type="GO" id="GO:0008408">
    <property type="term" value="F:3'-5' exonuclease activity"/>
    <property type="evidence" value="ECO:0007669"/>
    <property type="project" value="InterPro"/>
</dbReference>
<organism evidence="4">
    <name type="scientific">viral metagenome</name>
    <dbReference type="NCBI Taxonomy" id="1070528"/>
    <lineage>
        <taxon>unclassified sequences</taxon>
        <taxon>metagenomes</taxon>
        <taxon>organismal metagenomes</taxon>
    </lineage>
</organism>
<dbReference type="InterPro" id="IPR002562">
    <property type="entry name" value="3'-5'_exonuclease_dom"/>
</dbReference>
<dbReference type="InterPro" id="IPR036397">
    <property type="entry name" value="RNaseH_sf"/>
</dbReference>
<evidence type="ECO:0000313" key="4">
    <source>
        <dbReference type="EMBL" id="QJH92865.1"/>
    </source>
</evidence>
<dbReference type="InterPro" id="IPR043502">
    <property type="entry name" value="DNA/RNA_pol_sf"/>
</dbReference>
<dbReference type="GO" id="GO:0006261">
    <property type="term" value="P:DNA-templated DNA replication"/>
    <property type="evidence" value="ECO:0007669"/>
    <property type="project" value="InterPro"/>
</dbReference>
<dbReference type="Gene3D" id="3.30.420.10">
    <property type="entry name" value="Ribonuclease H-like superfamily/Ribonuclease H"/>
    <property type="match status" value="1"/>
</dbReference>
<feature type="domain" description="3'-5' exonuclease" evidence="2">
    <location>
        <begin position="13"/>
        <end position="179"/>
    </location>
</feature>
<dbReference type="Pfam" id="PF00476">
    <property type="entry name" value="DNA_pol_A"/>
    <property type="match status" value="1"/>
</dbReference>
<evidence type="ECO:0000259" key="2">
    <source>
        <dbReference type="SMART" id="SM00474"/>
    </source>
</evidence>